<evidence type="ECO:0000313" key="4">
    <source>
        <dbReference type="Proteomes" id="UP001253463"/>
    </source>
</evidence>
<dbReference type="Pfam" id="PF18160">
    <property type="entry name" value="SLATT_5"/>
    <property type="match status" value="1"/>
</dbReference>
<dbReference type="Proteomes" id="UP001253463">
    <property type="component" value="Unassembled WGS sequence"/>
</dbReference>
<feature type="domain" description="SMODS and SLOG-associating 2TM effector" evidence="2">
    <location>
        <begin position="5"/>
        <end position="174"/>
    </location>
</feature>
<accession>A0AAI9CXH6</accession>
<keyword evidence="1" id="KW-1133">Transmembrane helix</keyword>
<evidence type="ECO:0000313" key="3">
    <source>
        <dbReference type="EMBL" id="ELN6934465.1"/>
    </source>
</evidence>
<keyword evidence="1" id="KW-0812">Transmembrane</keyword>
<name>A0AAI9CXH6_9VIBR</name>
<dbReference type="NCBIfam" id="NF033631">
    <property type="entry name" value="SLATT_5"/>
    <property type="match status" value="1"/>
</dbReference>
<dbReference type="InterPro" id="IPR041115">
    <property type="entry name" value="SLATT_5"/>
</dbReference>
<organism evidence="3 4">
    <name type="scientific">Vibrio navarrensis</name>
    <dbReference type="NCBI Taxonomy" id="29495"/>
    <lineage>
        <taxon>Bacteria</taxon>
        <taxon>Pseudomonadati</taxon>
        <taxon>Pseudomonadota</taxon>
        <taxon>Gammaproteobacteria</taxon>
        <taxon>Vibrionales</taxon>
        <taxon>Vibrionaceae</taxon>
        <taxon>Vibrio</taxon>
    </lineage>
</organism>
<gene>
    <name evidence="3" type="ORF">RZY48_003958</name>
</gene>
<sequence length="199" mass="23051">MMDTESFKKRMKTTAYAKFDAHKRYERLNNTSLFALTSASLLLIFVSIFNKYAIVLCPIVNPVMIELFSIIISIIITVLSLVVSFASYTLKSERSLRVGNDIIDLHDKLAVSSGDDEIRNILQEYAILRKSADNHKRYHYVRGRLERKLEEGIQSVTEDDKPSVWNDIEYWAPIASFYFISLSSFLIFFVNVFYCIKYA</sequence>
<dbReference type="EMBL" id="ABNSCA010000022">
    <property type="protein sequence ID" value="ELN6934465.1"/>
    <property type="molecule type" value="Genomic_DNA"/>
</dbReference>
<feature type="transmembrane region" description="Helical" evidence="1">
    <location>
        <begin position="67"/>
        <end position="90"/>
    </location>
</feature>
<protein>
    <submittedName>
        <fullName evidence="3">SLATT domain-containing protein</fullName>
    </submittedName>
</protein>
<comment type="caution">
    <text evidence="3">The sequence shown here is derived from an EMBL/GenBank/DDBJ whole genome shotgun (WGS) entry which is preliminary data.</text>
</comment>
<dbReference type="AlphaFoldDB" id="A0AAI9CXH6"/>
<feature type="transmembrane region" description="Helical" evidence="1">
    <location>
        <begin position="170"/>
        <end position="194"/>
    </location>
</feature>
<evidence type="ECO:0000256" key="1">
    <source>
        <dbReference type="SAM" id="Phobius"/>
    </source>
</evidence>
<keyword evidence="1" id="KW-0472">Membrane</keyword>
<proteinExistence type="predicted"/>
<evidence type="ECO:0000259" key="2">
    <source>
        <dbReference type="Pfam" id="PF18160"/>
    </source>
</evidence>
<reference evidence="3" key="1">
    <citation type="submission" date="2023-10" db="EMBL/GenBank/DDBJ databases">
        <authorList>
            <consortium name="PulseNet: The National Subtyping Network for Foodborne Disease Surveillance"/>
        </authorList>
    </citation>
    <scope>NUCLEOTIDE SEQUENCE</scope>
    <source>
        <strain evidence="3">PNUSAV004886</strain>
    </source>
</reference>
<feature type="transmembrane region" description="Helical" evidence="1">
    <location>
        <begin position="33"/>
        <end position="55"/>
    </location>
</feature>